<evidence type="ECO:0000259" key="2">
    <source>
        <dbReference type="Pfam" id="PF07715"/>
    </source>
</evidence>
<dbReference type="RefSeq" id="WP_231003251.1">
    <property type="nucleotide sequence ID" value="NZ_JAJNEC010000004.1"/>
</dbReference>
<dbReference type="InterPro" id="IPR012910">
    <property type="entry name" value="Plug_dom"/>
</dbReference>
<sequence>MGLIVYGKRNGQYRAFSTSTQKTSTIFLFFLLLAFQAKAVESYKHLPDLKADIHKRNAFFNTITGKVVDQEGNAIVGAVVRVIGSTSGVITATDGSFTITANEGETLDISHVSYLSQTVKVGKENNITVTLQQNINHLEQIVVTGYTQYSKSKSPSAAVQVNAADINKVPMSSVEQALQGRVPGLSIISSSGQPGQVAAVVIRGIGSINGSTAPLYIMDGIPIEGGYFQTINPEDIESFTVLKDASAKAQYGSRGSNGVIIITTKKGKKGKLNIGYSAQYGFSTLTQPTFEMMDAKERLKFEEEVGSETGRDIGPGWTYSPLNPDYATHTADWQRRANGILDSLQQMNTDWRDLFFQHGSFMEQQVNMSGGNENIRTYNALGLWKEQGIVKETGLDRYSLRSNTNFNYGKFTAGINVNLGYAASRFTYNEGGTGVGSPMASVYYALPYEYPYTPDGVFYATDAGIGFLDTREGSRGIDVLYGTSDKTEQFKTVLGLDMAYEIIKGLKISTRAGMDLRNSVDQVFINPLSYIGSKQSGGKGSFGEGFRRNFNLVSTSGITYKKRINIHDFEISGFFEYLYNNARSFSYRGYGLDDRLPETPAGITVSTAFLPGLSGGRSNSAILSYMGIGRYTLNNKYTLTASYRYDGASVSSVPLKNRWHGFYSFGAAWDVKEEAFLKSSELISLLRLRTSYGQTASPFGSSFAYLPTYSANTTYGGLPAIRPTNIGNPDFDWEYVDEFNAGIDLSLFSTQRIKLVADFYNKITRNVFIDQPLSATSGAGSGGTAPLSSARMRNKGVEFSLSGDVIQHKDFNWNIGANAAYNQNKILRVSDVTDELPDGDTRIIKVGLPYGTYYAPRWAGVDPANGDALYYNRDGSVTNVYNAEQQSVPLSAAMYPKLTGGLTTSARWKSITLNALFSFVSGVQRWNNIDFYIENQGYMTSNQSKRMLYDRWKKPGDEMLLQRIDVPRNFTSKDIQEASFMRLRNVKLNYSIPPTLLHATRILKSADIFIQGENLYTWTSWRGLDPENNRQYGRFEYPNARKYTAGININF</sequence>
<evidence type="ECO:0000256" key="1">
    <source>
        <dbReference type="PROSITE-ProRule" id="PRU01360"/>
    </source>
</evidence>
<dbReference type="InterPro" id="IPR023996">
    <property type="entry name" value="TonB-dep_OMP_SusC/RagA"/>
</dbReference>
<comment type="caution">
    <text evidence="3">The sequence shown here is derived from an EMBL/GenBank/DDBJ whole genome shotgun (WGS) entry which is preliminary data.</text>
</comment>
<accession>A0ABS8PPU1</accession>
<dbReference type="Proteomes" id="UP001199816">
    <property type="component" value="Unassembled WGS sequence"/>
</dbReference>
<evidence type="ECO:0000313" key="4">
    <source>
        <dbReference type="Proteomes" id="UP001199816"/>
    </source>
</evidence>
<organism evidence="3 4">
    <name type="scientific">Niabella pedocola</name>
    <dbReference type="NCBI Taxonomy" id="1752077"/>
    <lineage>
        <taxon>Bacteria</taxon>
        <taxon>Pseudomonadati</taxon>
        <taxon>Bacteroidota</taxon>
        <taxon>Chitinophagia</taxon>
        <taxon>Chitinophagales</taxon>
        <taxon>Chitinophagaceae</taxon>
        <taxon>Niabella</taxon>
    </lineage>
</organism>
<keyword evidence="1" id="KW-0813">Transport</keyword>
<feature type="domain" description="TonB-dependent receptor plug" evidence="2">
    <location>
        <begin position="151"/>
        <end position="259"/>
    </location>
</feature>
<dbReference type="Pfam" id="PF07715">
    <property type="entry name" value="Plug"/>
    <property type="match status" value="1"/>
</dbReference>
<comment type="similarity">
    <text evidence="1">Belongs to the TonB-dependent receptor family.</text>
</comment>
<evidence type="ECO:0000313" key="3">
    <source>
        <dbReference type="EMBL" id="MCD2422342.1"/>
    </source>
</evidence>
<proteinExistence type="inferred from homology"/>
<dbReference type="Gene3D" id="2.60.40.1120">
    <property type="entry name" value="Carboxypeptidase-like, regulatory domain"/>
    <property type="match status" value="1"/>
</dbReference>
<keyword evidence="1" id="KW-1134">Transmembrane beta strand</keyword>
<protein>
    <submittedName>
        <fullName evidence="3">SusC/RagA family TonB-linked outer membrane protein</fullName>
    </submittedName>
</protein>
<dbReference type="SUPFAM" id="SSF56935">
    <property type="entry name" value="Porins"/>
    <property type="match status" value="1"/>
</dbReference>
<dbReference type="Gene3D" id="2.170.130.10">
    <property type="entry name" value="TonB-dependent receptor, plug domain"/>
    <property type="match status" value="1"/>
</dbReference>
<dbReference type="SUPFAM" id="SSF49464">
    <property type="entry name" value="Carboxypeptidase regulatory domain-like"/>
    <property type="match status" value="1"/>
</dbReference>
<comment type="subcellular location">
    <subcellularLocation>
        <location evidence="1">Cell outer membrane</location>
        <topology evidence="1">Multi-pass membrane protein</topology>
    </subcellularLocation>
</comment>
<dbReference type="InterPro" id="IPR039426">
    <property type="entry name" value="TonB-dep_rcpt-like"/>
</dbReference>
<dbReference type="Pfam" id="PF13715">
    <property type="entry name" value="CarbopepD_reg_2"/>
    <property type="match status" value="1"/>
</dbReference>
<dbReference type="NCBIfam" id="TIGR04056">
    <property type="entry name" value="OMP_RagA_SusC"/>
    <property type="match status" value="1"/>
</dbReference>
<dbReference type="InterPro" id="IPR023997">
    <property type="entry name" value="TonB-dep_OMP_SusC/RagA_CS"/>
</dbReference>
<dbReference type="InterPro" id="IPR037066">
    <property type="entry name" value="Plug_dom_sf"/>
</dbReference>
<keyword evidence="1" id="KW-0472">Membrane</keyword>
<keyword evidence="1" id="KW-0998">Cell outer membrane</keyword>
<dbReference type="InterPro" id="IPR008969">
    <property type="entry name" value="CarboxyPept-like_regulatory"/>
</dbReference>
<name>A0ABS8PPU1_9BACT</name>
<keyword evidence="1" id="KW-0812">Transmembrane</keyword>
<dbReference type="NCBIfam" id="TIGR04057">
    <property type="entry name" value="SusC_RagA_signa"/>
    <property type="match status" value="1"/>
</dbReference>
<keyword evidence="4" id="KW-1185">Reference proteome</keyword>
<dbReference type="PROSITE" id="PS52016">
    <property type="entry name" value="TONB_DEPENDENT_REC_3"/>
    <property type="match status" value="1"/>
</dbReference>
<dbReference type="EMBL" id="JAJNEC010000004">
    <property type="protein sequence ID" value="MCD2422342.1"/>
    <property type="molecule type" value="Genomic_DNA"/>
</dbReference>
<gene>
    <name evidence="3" type="ORF">LQ567_06175</name>
</gene>
<reference evidence="3 4" key="1">
    <citation type="submission" date="2021-11" db="EMBL/GenBank/DDBJ databases">
        <title>Genomic of Niabella pedocola.</title>
        <authorList>
            <person name="Wu T."/>
        </authorList>
    </citation>
    <scope>NUCLEOTIDE SEQUENCE [LARGE SCALE GENOMIC DNA]</scope>
    <source>
        <strain evidence="3 4">JCM 31011</strain>
    </source>
</reference>